<proteinExistence type="predicted"/>
<evidence type="ECO:0000313" key="1">
    <source>
        <dbReference type="EMBL" id="MWL43964.1"/>
    </source>
</evidence>
<dbReference type="AlphaFoldDB" id="A0A6L6ZKI1"/>
<accession>A0A6L6ZKI1</accession>
<protein>
    <submittedName>
        <fullName evidence="1">Post-segregation killing protein PndC</fullName>
    </submittedName>
</protein>
<dbReference type="Proteomes" id="UP000487258">
    <property type="component" value="Unassembled WGS sequence"/>
</dbReference>
<evidence type="ECO:0000313" key="2">
    <source>
        <dbReference type="Proteomes" id="UP000487258"/>
    </source>
</evidence>
<name>A0A6L6ZKI1_ECOLX</name>
<dbReference type="RefSeq" id="WP_097334640.1">
    <property type="nucleotide sequence ID" value="NZ_NNWI01000091.1"/>
</dbReference>
<sequence>MSTVCTISVVCRDGVVRSVACHADGYLSHAGRILNTHYATWCLAEQLVLNGDMRCLRESCDCPTGHSLDTPVAGFCVFYRRDSDMDCWGNTEAREYSSVRDALVQEFQTYHYVFENGGWSVQYWDYRGRQYKALPLALRRCPE</sequence>
<comment type="caution">
    <text evidence="1">The sequence shown here is derived from an EMBL/GenBank/DDBJ whole genome shotgun (WGS) entry which is preliminary data.</text>
</comment>
<organism evidence="1 2">
    <name type="scientific">Escherichia coli</name>
    <dbReference type="NCBI Taxonomy" id="562"/>
    <lineage>
        <taxon>Bacteria</taxon>
        <taxon>Pseudomonadati</taxon>
        <taxon>Pseudomonadota</taxon>
        <taxon>Gammaproteobacteria</taxon>
        <taxon>Enterobacterales</taxon>
        <taxon>Enterobacteriaceae</taxon>
        <taxon>Escherichia</taxon>
    </lineage>
</organism>
<reference evidence="1 2" key="1">
    <citation type="submission" date="2019-12" db="EMBL/GenBank/DDBJ databases">
        <title>Enteriobacteria Tanzani isolates_10432.</title>
        <authorList>
            <person name="Subbiah M."/>
            <person name="Call D."/>
        </authorList>
    </citation>
    <scope>NUCLEOTIDE SEQUENCE [LARGE SCALE GENOMIC DNA]</scope>
    <source>
        <strain evidence="1 2">10432wF6</strain>
    </source>
</reference>
<gene>
    <name evidence="1" type="ORF">GQM04_00085</name>
</gene>
<dbReference type="EMBL" id="WTMY01000001">
    <property type="protein sequence ID" value="MWL43964.1"/>
    <property type="molecule type" value="Genomic_DNA"/>
</dbReference>